<keyword evidence="7 8" id="KW-0320">Glycogen biosynthesis</keyword>
<evidence type="ECO:0000313" key="11">
    <source>
        <dbReference type="EMBL" id="MDF1613195.1"/>
    </source>
</evidence>
<evidence type="ECO:0000256" key="8">
    <source>
        <dbReference type="HAMAP-Rule" id="MF_00484"/>
    </source>
</evidence>
<dbReference type="PANTHER" id="PTHR45825:SF11">
    <property type="entry name" value="ALPHA AMYLASE DOMAIN-CONTAINING PROTEIN"/>
    <property type="match status" value="1"/>
</dbReference>
<gene>
    <name evidence="8" type="primary">glgA</name>
    <name evidence="11" type="ORF">P0M35_13610</name>
</gene>
<evidence type="ECO:0000256" key="5">
    <source>
        <dbReference type="ARBA" id="ARBA00022676"/>
    </source>
</evidence>
<dbReference type="Pfam" id="PF00534">
    <property type="entry name" value="Glycos_transf_1"/>
    <property type="match status" value="1"/>
</dbReference>
<dbReference type="Pfam" id="PF08323">
    <property type="entry name" value="Glyco_transf_5"/>
    <property type="match status" value="1"/>
</dbReference>
<dbReference type="InterPro" id="IPR011835">
    <property type="entry name" value="GS/SS"/>
</dbReference>
<dbReference type="NCBIfam" id="TIGR02095">
    <property type="entry name" value="glgA"/>
    <property type="match status" value="1"/>
</dbReference>
<dbReference type="AlphaFoldDB" id="A0AAE3P533"/>
<feature type="domain" description="Glycosyl transferase family 1" evidence="9">
    <location>
        <begin position="293"/>
        <end position="415"/>
    </location>
</feature>
<name>A0AAE3P533_9BACT</name>
<evidence type="ECO:0000256" key="2">
    <source>
        <dbReference type="ARBA" id="ARBA00002764"/>
    </source>
</evidence>
<feature type="domain" description="Starch synthase catalytic" evidence="10">
    <location>
        <begin position="2"/>
        <end position="241"/>
    </location>
</feature>
<keyword evidence="5 8" id="KW-0328">Glycosyltransferase</keyword>
<proteinExistence type="inferred from homology"/>
<keyword evidence="12" id="KW-1185">Reference proteome</keyword>
<evidence type="ECO:0000256" key="7">
    <source>
        <dbReference type="ARBA" id="ARBA00023056"/>
    </source>
</evidence>
<comment type="similarity">
    <text evidence="4 8">Belongs to the glycosyltransferase 1 family. Bacterial/plant glycogen synthase subfamily.</text>
</comment>
<comment type="catalytic activity">
    <reaction evidence="1 8">
        <text>[(1-&gt;4)-alpha-D-glucosyl](n) + ADP-alpha-D-glucose = [(1-&gt;4)-alpha-D-glucosyl](n+1) + ADP + H(+)</text>
        <dbReference type="Rhea" id="RHEA:18189"/>
        <dbReference type="Rhea" id="RHEA-COMP:9584"/>
        <dbReference type="Rhea" id="RHEA-COMP:9587"/>
        <dbReference type="ChEBI" id="CHEBI:15378"/>
        <dbReference type="ChEBI" id="CHEBI:15444"/>
        <dbReference type="ChEBI" id="CHEBI:57498"/>
        <dbReference type="ChEBI" id="CHEBI:456216"/>
        <dbReference type="EC" id="2.4.1.21"/>
    </reaction>
</comment>
<dbReference type="EC" id="2.4.1.21" evidence="8"/>
<dbReference type="PANTHER" id="PTHR45825">
    <property type="entry name" value="GRANULE-BOUND STARCH SYNTHASE 1, CHLOROPLASTIC/AMYLOPLASTIC"/>
    <property type="match status" value="1"/>
</dbReference>
<dbReference type="InterPro" id="IPR001296">
    <property type="entry name" value="Glyco_trans_1"/>
</dbReference>
<feature type="binding site" evidence="8">
    <location>
        <position position="15"/>
    </location>
    <ligand>
        <name>ADP-alpha-D-glucose</name>
        <dbReference type="ChEBI" id="CHEBI:57498"/>
    </ligand>
</feature>
<organism evidence="11 12">
    <name type="scientific">Stygiobacter electus</name>
    <dbReference type="NCBI Taxonomy" id="3032292"/>
    <lineage>
        <taxon>Bacteria</taxon>
        <taxon>Pseudomonadati</taxon>
        <taxon>Ignavibacteriota</taxon>
        <taxon>Ignavibacteria</taxon>
        <taxon>Ignavibacteriales</taxon>
        <taxon>Melioribacteraceae</taxon>
        <taxon>Stygiobacter</taxon>
    </lineage>
</organism>
<dbReference type="SUPFAM" id="SSF53756">
    <property type="entry name" value="UDP-Glycosyltransferase/glycogen phosphorylase"/>
    <property type="match status" value="1"/>
</dbReference>
<comment type="function">
    <text evidence="2 8">Synthesizes alpha-1,4-glucan chains using ADP-glucose.</text>
</comment>
<dbReference type="GO" id="GO:0004373">
    <property type="term" value="F:alpha-1,4-glucan glucosyltransferase (UDP-glucose donor) activity"/>
    <property type="evidence" value="ECO:0007669"/>
    <property type="project" value="InterPro"/>
</dbReference>
<dbReference type="InterPro" id="IPR013534">
    <property type="entry name" value="Starch_synth_cat_dom"/>
</dbReference>
<evidence type="ECO:0000256" key="3">
    <source>
        <dbReference type="ARBA" id="ARBA00004964"/>
    </source>
</evidence>
<comment type="caution">
    <text evidence="11">The sequence shown here is derived from an EMBL/GenBank/DDBJ whole genome shotgun (WGS) entry which is preliminary data.</text>
</comment>
<dbReference type="GO" id="GO:0005978">
    <property type="term" value="P:glycogen biosynthetic process"/>
    <property type="evidence" value="ECO:0007669"/>
    <property type="project" value="UniProtKB-UniRule"/>
</dbReference>
<dbReference type="Gene3D" id="3.40.50.2000">
    <property type="entry name" value="Glycogen Phosphorylase B"/>
    <property type="match status" value="2"/>
</dbReference>
<keyword evidence="6 8" id="KW-0808">Transferase</keyword>
<evidence type="ECO:0000256" key="6">
    <source>
        <dbReference type="ARBA" id="ARBA00022679"/>
    </source>
</evidence>
<dbReference type="RefSeq" id="WP_321536968.1">
    <property type="nucleotide sequence ID" value="NZ_JARGDL010000030.1"/>
</dbReference>
<protein>
    <recommendedName>
        <fullName evidence="8">Glycogen synthase</fullName>
        <ecNumber evidence="8">2.4.1.21</ecNumber>
    </recommendedName>
    <alternativeName>
        <fullName evidence="8">Starch [bacterial glycogen] synthase</fullName>
    </alternativeName>
</protein>
<accession>A0AAE3P533</accession>
<evidence type="ECO:0000256" key="4">
    <source>
        <dbReference type="ARBA" id="ARBA00010281"/>
    </source>
</evidence>
<evidence type="ECO:0000259" key="10">
    <source>
        <dbReference type="Pfam" id="PF08323"/>
    </source>
</evidence>
<evidence type="ECO:0000256" key="1">
    <source>
        <dbReference type="ARBA" id="ARBA00001478"/>
    </source>
</evidence>
<reference evidence="11" key="1">
    <citation type="submission" date="2023-03" db="EMBL/GenBank/DDBJ databases">
        <title>Stygiobacter electus gen. nov., sp. nov., facultatively anaerobic thermotolerant bacterium of the class Ignavibacteria from a well of Yessentuki mineral water deposit.</title>
        <authorList>
            <person name="Podosokorskaya O.A."/>
            <person name="Elcheninov A.G."/>
            <person name="Petrova N.F."/>
            <person name="Zavarzina D.G."/>
            <person name="Kublanov I.V."/>
            <person name="Merkel A.Y."/>
        </authorList>
    </citation>
    <scope>NUCLEOTIDE SEQUENCE</scope>
    <source>
        <strain evidence="11">09-Me</strain>
    </source>
</reference>
<dbReference type="HAMAP" id="MF_00484">
    <property type="entry name" value="Glycogen_synth"/>
    <property type="match status" value="1"/>
</dbReference>
<dbReference type="EMBL" id="JARGDL010000030">
    <property type="protein sequence ID" value="MDF1613195.1"/>
    <property type="molecule type" value="Genomic_DNA"/>
</dbReference>
<dbReference type="CDD" id="cd03791">
    <property type="entry name" value="GT5_Glycogen_synthase_DULL1-like"/>
    <property type="match status" value="1"/>
</dbReference>
<sequence length="491" mass="56700">MKIAFLSSEVFPYAKTGGLADVAGSLPIELNNLGHEVKVFMPKYNLFGEVEHGLHYQWSIGEIPVRVAGKVHSVHVHTAKLPRSNVEIYFVDCPYYFHRFTVYTNDHDEDERFILFMKGTIEILQRLQWAPDIIHCNDWQTGLTPLLLKENYGWDKLFEKTATVFTIHNVAYQGRFSKETFYKAEIKEEHFLHGGLGEYEGGVNFMKTAILTSDVINTVSETYAKELLTPEYGEGMQDYLRMRQNDLYGIINGIDYNVWDPEKDVLIPFQYSKENLSGKLQNKKFLVNHLGFEFNEDVPLIGIVSRMVSQKGFDIIGYALNDLLQLPAQWVVLGGGEQHYEDMFRDVANRYPNKFYFYRGYNNELAHLIEAATDIFLMPSRFEPCGLNQIYSLRYGTVPVVRKTGGLADTVLDWNEYLAQGKEIGTGYSFNDYTGYALLLSVQRAINDFHLKDVWYKIQMNGMSKDYSWKKSAEKYIELYKKAVIKVRSVK</sequence>
<evidence type="ECO:0000313" key="12">
    <source>
        <dbReference type="Proteomes" id="UP001221302"/>
    </source>
</evidence>
<dbReference type="Proteomes" id="UP001221302">
    <property type="component" value="Unassembled WGS sequence"/>
</dbReference>
<comment type="pathway">
    <text evidence="3 8">Glycan biosynthesis; glycogen biosynthesis.</text>
</comment>
<evidence type="ECO:0000259" key="9">
    <source>
        <dbReference type="Pfam" id="PF00534"/>
    </source>
</evidence>
<dbReference type="GO" id="GO:0009011">
    <property type="term" value="F:alpha-1,4-glucan glucosyltransferase (ADP-glucose donor) activity"/>
    <property type="evidence" value="ECO:0007669"/>
    <property type="project" value="UniProtKB-UniRule"/>
</dbReference>